<name>A0A378PG14_LISGR</name>
<sequence length="62" mass="7586">MQQNRLAYYRRYKERLQLKIKEIEANIQKVNWKIDYYQKAAEAGTEAIHEGEPGLYEIYYKK</sequence>
<reference evidence="1 2" key="1">
    <citation type="submission" date="2018-06" db="EMBL/GenBank/DDBJ databases">
        <authorList>
            <consortium name="Pathogen Informatics"/>
            <person name="Doyle S."/>
        </authorList>
    </citation>
    <scope>NUCLEOTIDE SEQUENCE [LARGE SCALE GENOMIC DNA]</scope>
    <source>
        <strain evidence="2">NCTC 10815</strain>
    </source>
</reference>
<dbReference type="Proteomes" id="UP000254879">
    <property type="component" value="Unassembled WGS sequence"/>
</dbReference>
<evidence type="ECO:0000313" key="1">
    <source>
        <dbReference type="EMBL" id="STY85550.1"/>
    </source>
</evidence>
<dbReference type="RefSeq" id="WP_013315209.1">
    <property type="nucleotide sequence ID" value="NC_014496.1"/>
</dbReference>
<accession>A0A378PG14</accession>
<gene>
    <name evidence="1" type="ORF">NCTC10815_03110</name>
</gene>
<dbReference type="EMBL" id="UGPG01000002">
    <property type="protein sequence ID" value="STY85550.1"/>
    <property type="molecule type" value="Genomic_DNA"/>
</dbReference>
<organism evidence="1 2">
    <name type="scientific">Listeria grayi</name>
    <name type="common">Listeria murrayi</name>
    <dbReference type="NCBI Taxonomy" id="1641"/>
    <lineage>
        <taxon>Bacteria</taxon>
        <taxon>Bacillati</taxon>
        <taxon>Bacillota</taxon>
        <taxon>Bacilli</taxon>
        <taxon>Bacillales</taxon>
        <taxon>Listeriaceae</taxon>
        <taxon>Listeria</taxon>
    </lineage>
</organism>
<proteinExistence type="predicted"/>
<evidence type="ECO:0000313" key="2">
    <source>
        <dbReference type="Proteomes" id="UP000254879"/>
    </source>
</evidence>
<protein>
    <submittedName>
        <fullName evidence="1">Uncharacterized protein</fullName>
    </submittedName>
</protein>
<dbReference type="AlphaFoldDB" id="A0A378PG14"/>